<dbReference type="Pfam" id="PF00106">
    <property type="entry name" value="adh_short"/>
    <property type="match status" value="1"/>
</dbReference>
<dbReference type="PANTHER" id="PTHR43669:SF3">
    <property type="entry name" value="ALCOHOL DEHYDROGENASE, PUTATIVE (AFU_ORTHOLOGUE AFUA_3G03445)-RELATED"/>
    <property type="match status" value="1"/>
</dbReference>
<dbReference type="SMART" id="SM00822">
    <property type="entry name" value="PKS_KR"/>
    <property type="match status" value="1"/>
</dbReference>
<dbReference type="GO" id="GO:0016491">
    <property type="term" value="F:oxidoreductase activity"/>
    <property type="evidence" value="ECO:0007669"/>
    <property type="project" value="UniProtKB-KW"/>
</dbReference>
<dbReference type="AlphaFoldDB" id="A0A8F6TXI4"/>
<dbReference type="InterPro" id="IPR020904">
    <property type="entry name" value="Sc_DH/Rdtase_CS"/>
</dbReference>
<dbReference type="InterPro" id="IPR002347">
    <property type="entry name" value="SDR_fam"/>
</dbReference>
<accession>A0A8F6TXI4</accession>
<name>A0A8F6TXI4_9RHOB</name>
<evidence type="ECO:0000256" key="1">
    <source>
        <dbReference type="ARBA" id="ARBA00006484"/>
    </source>
</evidence>
<dbReference type="CDD" id="cd05233">
    <property type="entry name" value="SDR_c"/>
    <property type="match status" value="1"/>
</dbReference>
<feature type="domain" description="Ketoreductase" evidence="3">
    <location>
        <begin position="7"/>
        <end position="178"/>
    </location>
</feature>
<dbReference type="EMBL" id="CP079194">
    <property type="protein sequence ID" value="QXT40273.1"/>
    <property type="molecule type" value="Genomic_DNA"/>
</dbReference>
<reference evidence="4 5" key="1">
    <citation type="submission" date="2021-07" db="EMBL/GenBank/DDBJ databases">
        <title>A novel Jannaschia species isolated from marine dinoflagellate Ceratoperidinium margalefii.</title>
        <authorList>
            <person name="Jiang Y."/>
            <person name="Li Z."/>
        </authorList>
    </citation>
    <scope>NUCLEOTIDE SEQUENCE [LARGE SCALE GENOMIC DNA]</scope>
    <source>
        <strain evidence="4 5">J12C1-MA-4</strain>
    </source>
</reference>
<evidence type="ECO:0000256" key="2">
    <source>
        <dbReference type="ARBA" id="ARBA00023002"/>
    </source>
</evidence>
<keyword evidence="2" id="KW-0560">Oxidoreductase</keyword>
<evidence type="ECO:0000313" key="4">
    <source>
        <dbReference type="EMBL" id="QXT40273.1"/>
    </source>
</evidence>
<evidence type="ECO:0000313" key="5">
    <source>
        <dbReference type="Proteomes" id="UP000825009"/>
    </source>
</evidence>
<dbReference type="PROSITE" id="PS00061">
    <property type="entry name" value="ADH_SHORT"/>
    <property type="match status" value="1"/>
</dbReference>
<gene>
    <name evidence="4" type="ORF">KYE46_03200</name>
</gene>
<comment type="similarity">
    <text evidence="1">Belongs to the short-chain dehydrogenases/reductases (SDR) family.</text>
</comment>
<proteinExistence type="inferred from homology"/>
<organism evidence="4 5">
    <name type="scientific">Gymnodinialimonas ceratoperidinii</name>
    <dbReference type="NCBI Taxonomy" id="2856823"/>
    <lineage>
        <taxon>Bacteria</taxon>
        <taxon>Pseudomonadati</taxon>
        <taxon>Pseudomonadota</taxon>
        <taxon>Alphaproteobacteria</taxon>
        <taxon>Rhodobacterales</taxon>
        <taxon>Paracoccaceae</taxon>
        <taxon>Gymnodinialimonas</taxon>
    </lineage>
</organism>
<keyword evidence="5" id="KW-1185">Reference proteome</keyword>
<dbReference type="InterPro" id="IPR057326">
    <property type="entry name" value="KR_dom"/>
</dbReference>
<protein>
    <submittedName>
        <fullName evidence="4">SDR family oxidoreductase</fullName>
    </submittedName>
</protein>
<evidence type="ECO:0000259" key="3">
    <source>
        <dbReference type="SMART" id="SM00822"/>
    </source>
</evidence>
<dbReference type="PANTHER" id="PTHR43669">
    <property type="entry name" value="5-KETO-D-GLUCONATE 5-REDUCTASE"/>
    <property type="match status" value="1"/>
</dbReference>
<dbReference type="RefSeq" id="WP_219003405.1">
    <property type="nucleotide sequence ID" value="NZ_CP079194.1"/>
</dbReference>
<dbReference type="KEGG" id="gce:KYE46_03200"/>
<sequence>MPALSDQHVLITGAAQGLGAAIARVFAGQGARLTLMDVDADGLAAVNDQLGGGATFIPVDLADAEATARAIEALPAPVDTVIHNAAILRPEPLEDVSLDTWSATMNVGIQAAFLLAKAAWPAMKQNGGGALVFVSSQSGIKGFVDETAYCAAKHALEGFSKCLAMEGEAHGIISCTVTPGKPMHTPMSERNYPPELKAQWIEPERLAPAFAHIATSRDTALSGQRLNAWDLSQEHPL</sequence>
<dbReference type="Proteomes" id="UP000825009">
    <property type="component" value="Chromosome"/>
</dbReference>